<feature type="domain" description="4Fe-4S ferredoxin-type" evidence="4">
    <location>
        <begin position="225"/>
        <end position="248"/>
    </location>
</feature>
<dbReference type="Gene3D" id="3.40.50.360">
    <property type="match status" value="1"/>
</dbReference>
<proteinExistence type="predicted"/>
<dbReference type="AlphaFoldDB" id="A0A1M5QA07"/>
<evidence type="ECO:0000256" key="3">
    <source>
        <dbReference type="ARBA" id="ARBA00023014"/>
    </source>
</evidence>
<dbReference type="InterPro" id="IPR017896">
    <property type="entry name" value="4Fe4S_Fe-S-bd"/>
</dbReference>
<dbReference type="Pfam" id="PF00037">
    <property type="entry name" value="Fer4"/>
    <property type="match status" value="1"/>
</dbReference>
<dbReference type="PROSITE" id="PS00198">
    <property type="entry name" value="4FE4S_FER_1"/>
    <property type="match status" value="1"/>
</dbReference>
<evidence type="ECO:0000256" key="1">
    <source>
        <dbReference type="ARBA" id="ARBA00022723"/>
    </source>
</evidence>
<dbReference type="Proteomes" id="UP000184032">
    <property type="component" value="Unassembled WGS sequence"/>
</dbReference>
<dbReference type="InterPro" id="IPR017900">
    <property type="entry name" value="4Fe4S_Fe_S_CS"/>
</dbReference>
<dbReference type="InterPro" id="IPR029039">
    <property type="entry name" value="Flavoprotein-like_sf"/>
</dbReference>
<evidence type="ECO:0000313" key="5">
    <source>
        <dbReference type="EMBL" id="SHH10343.1"/>
    </source>
</evidence>
<evidence type="ECO:0000259" key="4">
    <source>
        <dbReference type="PROSITE" id="PS51379"/>
    </source>
</evidence>
<dbReference type="PANTHER" id="PTHR43122:SF1">
    <property type="entry name" value="IRON-SULFUR-BINDING PROTEIN"/>
    <property type="match status" value="1"/>
</dbReference>
<dbReference type="PROSITE" id="PS51379">
    <property type="entry name" value="4FE4S_FER_2"/>
    <property type="match status" value="2"/>
</dbReference>
<dbReference type="SUPFAM" id="SSF54862">
    <property type="entry name" value="4Fe-4S ferredoxins"/>
    <property type="match status" value="1"/>
</dbReference>
<dbReference type="SUPFAM" id="SSF52218">
    <property type="entry name" value="Flavoproteins"/>
    <property type="match status" value="1"/>
</dbReference>
<protein>
    <submittedName>
        <fullName evidence="5">4Fe-4S binding domain-containing protein</fullName>
    </submittedName>
</protein>
<dbReference type="PANTHER" id="PTHR43122">
    <property type="entry name" value="FERREDOXIN SUBUNIT OF PYRUVATE:FLAVODOXIN OXIDOREDUCTASE-RELATED"/>
    <property type="match status" value="1"/>
</dbReference>
<accession>A0A1M5QA07</accession>
<feature type="domain" description="4Fe-4S ferredoxin-type" evidence="4">
    <location>
        <begin position="192"/>
        <end position="221"/>
    </location>
</feature>
<dbReference type="RefSeq" id="WP_073183519.1">
    <property type="nucleotide sequence ID" value="NZ_FQXI01000002.1"/>
</dbReference>
<dbReference type="STRING" id="1120995.SAMN02745245_00547"/>
<evidence type="ECO:0000313" key="6">
    <source>
        <dbReference type="Proteomes" id="UP000184032"/>
    </source>
</evidence>
<keyword evidence="2" id="KW-0408">Iron</keyword>
<sequence length="271" mass="30234">MINRICTFYFTGTDTTKKVVEEFAKELGSKLEVDNFFHYNFTTPDARKEMPTFGKGDIVIGGVPTIAGRVPNLLLPYLKTINGEGALGVSIALYGNRNVDDCLVEFRDLMEQGGINVIAGGAFVGEHSFSEILAKGRPDAEDLKIVREFAGKVAEKIKEGDLTKPEMVGEVPYRPYYTPRDRNGKGIDIRKVKPKTDMTLCIDCKLCAEVCPMGAIDFDDVSQVPGICMKCCACIKKCPTGAKYFDDEGYLYHAHELEDMYERRSEPEYFV</sequence>
<organism evidence="5 6">
    <name type="scientific">Anaerosphaera aminiphila DSM 21120</name>
    <dbReference type="NCBI Taxonomy" id="1120995"/>
    <lineage>
        <taxon>Bacteria</taxon>
        <taxon>Bacillati</taxon>
        <taxon>Bacillota</taxon>
        <taxon>Tissierellia</taxon>
        <taxon>Tissierellales</taxon>
        <taxon>Peptoniphilaceae</taxon>
        <taxon>Anaerosphaera</taxon>
    </lineage>
</organism>
<dbReference type="EMBL" id="FQXI01000002">
    <property type="protein sequence ID" value="SHH10343.1"/>
    <property type="molecule type" value="Genomic_DNA"/>
</dbReference>
<gene>
    <name evidence="5" type="ORF">SAMN02745245_00547</name>
</gene>
<dbReference type="GO" id="GO:0046872">
    <property type="term" value="F:metal ion binding"/>
    <property type="evidence" value="ECO:0007669"/>
    <property type="project" value="UniProtKB-KW"/>
</dbReference>
<evidence type="ECO:0000256" key="2">
    <source>
        <dbReference type="ARBA" id="ARBA00023004"/>
    </source>
</evidence>
<dbReference type="Gene3D" id="3.30.70.20">
    <property type="match status" value="1"/>
</dbReference>
<keyword evidence="6" id="KW-1185">Reference proteome</keyword>
<keyword evidence="3" id="KW-0411">Iron-sulfur</keyword>
<dbReference type="GO" id="GO:0051536">
    <property type="term" value="F:iron-sulfur cluster binding"/>
    <property type="evidence" value="ECO:0007669"/>
    <property type="project" value="UniProtKB-KW"/>
</dbReference>
<name>A0A1M5QA07_9FIRM</name>
<reference evidence="5 6" key="1">
    <citation type="submission" date="2016-11" db="EMBL/GenBank/DDBJ databases">
        <authorList>
            <person name="Jaros S."/>
            <person name="Januszkiewicz K."/>
            <person name="Wedrychowicz H."/>
        </authorList>
    </citation>
    <scope>NUCLEOTIDE SEQUENCE [LARGE SCALE GENOMIC DNA]</scope>
    <source>
        <strain evidence="5 6">DSM 21120</strain>
    </source>
</reference>
<dbReference type="OrthoDB" id="9813995at2"/>
<keyword evidence="1" id="KW-0479">Metal-binding</keyword>